<dbReference type="RefSeq" id="WP_188769312.1">
    <property type="nucleotide sequence ID" value="NZ_BMKK01000011.1"/>
</dbReference>
<keyword evidence="2" id="KW-1185">Reference proteome</keyword>
<name>A0A916Z5A9_9BACT</name>
<evidence type="ECO:0000313" key="2">
    <source>
        <dbReference type="Proteomes" id="UP000609064"/>
    </source>
</evidence>
<evidence type="ECO:0000313" key="1">
    <source>
        <dbReference type="EMBL" id="GGD74463.1"/>
    </source>
</evidence>
<reference evidence="1" key="1">
    <citation type="journal article" date="2014" name="Int. J. Syst. Evol. Microbiol.">
        <title>Complete genome sequence of Corynebacterium casei LMG S-19264T (=DSM 44701T), isolated from a smear-ripened cheese.</title>
        <authorList>
            <consortium name="US DOE Joint Genome Institute (JGI-PGF)"/>
            <person name="Walter F."/>
            <person name="Albersmeier A."/>
            <person name="Kalinowski J."/>
            <person name="Ruckert C."/>
        </authorList>
    </citation>
    <scope>NUCLEOTIDE SEQUENCE</scope>
    <source>
        <strain evidence="1">CGMCC 1.15958</strain>
    </source>
</reference>
<reference evidence="1" key="2">
    <citation type="submission" date="2020-09" db="EMBL/GenBank/DDBJ databases">
        <authorList>
            <person name="Sun Q."/>
            <person name="Zhou Y."/>
        </authorList>
    </citation>
    <scope>NUCLEOTIDE SEQUENCE</scope>
    <source>
        <strain evidence="1">CGMCC 1.15958</strain>
    </source>
</reference>
<dbReference type="NCBIfam" id="NF038153">
    <property type="entry name" value="lant_leader_L1a"/>
    <property type="match status" value="1"/>
</dbReference>
<evidence type="ECO:0008006" key="3">
    <source>
        <dbReference type="Google" id="ProtNLM"/>
    </source>
</evidence>
<comment type="caution">
    <text evidence="1">The sequence shown here is derived from an EMBL/GenBank/DDBJ whole genome shotgun (WGS) entry which is preliminary data.</text>
</comment>
<sequence length="72" mass="7788">MKKKVNLGRKLSLDKDTVSRLSSEQTGDVLGGMGTNNNSCGCQTKYEIPTVNFQENNEEVLLAVDSCCKGSC</sequence>
<accession>A0A916Z5A9</accession>
<dbReference type="InterPro" id="IPR058238">
    <property type="entry name" value="Lant_leader_dom"/>
</dbReference>
<dbReference type="Proteomes" id="UP000609064">
    <property type="component" value="Unassembled WGS sequence"/>
</dbReference>
<organism evidence="1 2">
    <name type="scientific">Emticicia aquatilis</name>
    <dbReference type="NCBI Taxonomy" id="1537369"/>
    <lineage>
        <taxon>Bacteria</taxon>
        <taxon>Pseudomonadati</taxon>
        <taxon>Bacteroidota</taxon>
        <taxon>Cytophagia</taxon>
        <taxon>Cytophagales</taxon>
        <taxon>Leadbetterellaceae</taxon>
        <taxon>Emticicia</taxon>
    </lineage>
</organism>
<proteinExistence type="predicted"/>
<gene>
    <name evidence="1" type="ORF">GCM10011514_43140</name>
</gene>
<dbReference type="AlphaFoldDB" id="A0A916Z5A9"/>
<protein>
    <recommendedName>
        <fullName evidence="3">Natural product</fullName>
    </recommendedName>
</protein>
<dbReference type="EMBL" id="BMKK01000011">
    <property type="protein sequence ID" value="GGD74463.1"/>
    <property type="molecule type" value="Genomic_DNA"/>
</dbReference>